<accession>A0A642UYH1</accession>
<dbReference type="Proteomes" id="UP000449547">
    <property type="component" value="Unassembled WGS sequence"/>
</dbReference>
<dbReference type="AlphaFoldDB" id="A0A642UYH1"/>
<keyword evidence="3" id="KW-1185">Reference proteome</keyword>
<gene>
    <name evidence="2" type="ORF">DIURU_000449</name>
</gene>
<dbReference type="GO" id="GO:0003735">
    <property type="term" value="F:structural constituent of ribosome"/>
    <property type="evidence" value="ECO:0007669"/>
    <property type="project" value="TreeGrafter"/>
</dbReference>
<dbReference type="VEuPathDB" id="FungiDB:DIURU_000449"/>
<dbReference type="GO" id="GO:0070124">
    <property type="term" value="P:mitochondrial translational initiation"/>
    <property type="evidence" value="ECO:0007669"/>
    <property type="project" value="TreeGrafter"/>
</dbReference>
<evidence type="ECO:0000313" key="3">
    <source>
        <dbReference type="Proteomes" id="UP000449547"/>
    </source>
</evidence>
<dbReference type="Pfam" id="PF11709">
    <property type="entry name" value="Mit_ribos_Mrp51"/>
    <property type="match status" value="1"/>
</dbReference>
<dbReference type="RefSeq" id="XP_034014768.1">
    <property type="nucleotide sequence ID" value="XM_034157368.1"/>
</dbReference>
<name>A0A642UYH1_DIURU</name>
<dbReference type="GeneID" id="54779102"/>
<proteinExistence type="predicted"/>
<dbReference type="InterPro" id="IPR016712">
    <property type="entry name" value="Rbsml_bS1m-like"/>
</dbReference>
<organism evidence="2 3">
    <name type="scientific">Diutina rugosa</name>
    <name type="common">Yeast</name>
    <name type="synonym">Candida rugosa</name>
    <dbReference type="NCBI Taxonomy" id="5481"/>
    <lineage>
        <taxon>Eukaryota</taxon>
        <taxon>Fungi</taxon>
        <taxon>Dikarya</taxon>
        <taxon>Ascomycota</taxon>
        <taxon>Saccharomycotina</taxon>
        <taxon>Pichiomycetes</taxon>
        <taxon>Debaryomycetaceae</taxon>
        <taxon>Diutina</taxon>
    </lineage>
</organism>
<dbReference type="OrthoDB" id="2735536at2759"/>
<protein>
    <submittedName>
        <fullName evidence="2">Uncharacterized protein</fullName>
    </submittedName>
</protein>
<dbReference type="PANTHER" id="PTHR28058">
    <property type="entry name" value="37S RIBOSOMAL PROTEIN MRP51, MITOCHONDRIAL"/>
    <property type="match status" value="1"/>
</dbReference>
<dbReference type="OMA" id="KNAPGKH"/>
<dbReference type="EMBL" id="SWFT01000019">
    <property type="protein sequence ID" value="KAA8907762.1"/>
    <property type="molecule type" value="Genomic_DNA"/>
</dbReference>
<sequence length="357" mass="39748">MDSFSTLLRASKLAQVATPISKSIRGGSQQIPTHQVIYTPKAAAVRSEFGIKTTLPKQIGYSHISFNNIDNKTGMPDVEKNTSKMYSRVRLQENNIIPKVDNKSENPLFRRPEKQSTKKNEYESLLLGFNLHPRASVSQVKQILKANPKLHGQFQKWLAEHHPQVYLTKNNADIARLVSQFLQENPDIVKSKLELQQLRKDQNGRTSLSANAKQIQGTAGLSYAQPGRLTNTPNGIKYHTVVPGRLVENNTIAIAGFTGGVLERQVQKPASYASNVPGHHSRQFTMPFKVTSASMWDNGSVSLNVEYVKVGDWVSSHSARSNGQKRFEPSNPMFDSVAGRHTSKEDPLARLLNVVNN</sequence>
<feature type="region of interest" description="Disordered" evidence="1">
    <location>
        <begin position="319"/>
        <end position="342"/>
    </location>
</feature>
<evidence type="ECO:0000313" key="2">
    <source>
        <dbReference type="EMBL" id="KAA8907762.1"/>
    </source>
</evidence>
<dbReference type="GO" id="GO:0005763">
    <property type="term" value="C:mitochondrial small ribosomal subunit"/>
    <property type="evidence" value="ECO:0007669"/>
    <property type="project" value="TreeGrafter"/>
</dbReference>
<reference evidence="2 3" key="1">
    <citation type="submission" date="2019-07" db="EMBL/GenBank/DDBJ databases">
        <title>Genome assembly of two rare yeast pathogens: Diutina rugosa and Trichomonascus ciferrii.</title>
        <authorList>
            <person name="Mixao V."/>
            <person name="Saus E."/>
            <person name="Hansen A."/>
            <person name="Lass-Flor C."/>
            <person name="Gabaldon T."/>
        </authorList>
    </citation>
    <scope>NUCLEOTIDE SEQUENCE [LARGE SCALE GENOMIC DNA]</scope>
    <source>
        <strain evidence="2 3">CBS 613</strain>
    </source>
</reference>
<comment type="caution">
    <text evidence="2">The sequence shown here is derived from an EMBL/GenBank/DDBJ whole genome shotgun (WGS) entry which is preliminary data.</text>
</comment>
<dbReference type="PANTHER" id="PTHR28058:SF1">
    <property type="entry name" value="SMALL RIBOSOMAL SUBUNIT PROTEIN BS1M"/>
    <property type="match status" value="1"/>
</dbReference>
<evidence type="ECO:0000256" key="1">
    <source>
        <dbReference type="SAM" id="MobiDB-lite"/>
    </source>
</evidence>